<evidence type="ECO:0000259" key="1">
    <source>
        <dbReference type="PROSITE" id="PS51549"/>
    </source>
</evidence>
<dbReference type="Pfam" id="PF10517">
    <property type="entry name" value="DM13"/>
    <property type="match status" value="1"/>
</dbReference>
<protein>
    <recommendedName>
        <fullName evidence="1">DM13 domain-containing protein</fullName>
    </recommendedName>
</protein>
<dbReference type="PROSITE" id="PS51549">
    <property type="entry name" value="DM13"/>
    <property type="match status" value="1"/>
</dbReference>
<feature type="domain" description="DM13" evidence="1">
    <location>
        <begin position="152"/>
        <end position="262"/>
    </location>
</feature>
<proteinExistence type="predicted"/>
<evidence type="ECO:0000313" key="2">
    <source>
        <dbReference type="EMBL" id="CAA9501099.1"/>
    </source>
</evidence>
<dbReference type="PROSITE" id="PS51257">
    <property type="entry name" value="PROKAR_LIPOPROTEIN"/>
    <property type="match status" value="1"/>
</dbReference>
<dbReference type="AlphaFoldDB" id="A0A6J4SPN3"/>
<dbReference type="InterPro" id="IPR019545">
    <property type="entry name" value="DM13_domain"/>
</dbReference>
<accession>A0A6J4SPN3</accession>
<sequence>MRLGASVAAAFAVSLAACGGEERAEKADPFEAVEARTKAAEEAARGRAAPRWEVTRTLDVEGDAKRRIRIADDAVQWRVRWECDSSAFAVAADDIKLGGGKCPGKREAAGRGRGAIVLSVATKGRWRMTVEQQVTTPLDEAPLPSLSAKRTRVVKRGRFRPIERRGAGRAVLHRLADGRLVLRLSGFSTAANTDLAVWLSAVPAPRSTTAVLRGPHRKVADLKSTIGAQNYVLPPDVAVADVRSIVIWCEPVRIAYTAATLRR</sequence>
<reference evidence="2" key="1">
    <citation type="submission" date="2020-02" db="EMBL/GenBank/DDBJ databases">
        <authorList>
            <person name="Meier V. D."/>
        </authorList>
    </citation>
    <scope>NUCLEOTIDE SEQUENCE</scope>
    <source>
        <strain evidence="2">AVDCRST_MAG53</strain>
    </source>
</reference>
<name>A0A6J4SPN3_9ACTN</name>
<gene>
    <name evidence="2" type="ORF">AVDCRST_MAG53-1969</name>
</gene>
<dbReference type="EMBL" id="CADCVR010000064">
    <property type="protein sequence ID" value="CAA9501099.1"/>
    <property type="molecule type" value="Genomic_DNA"/>
</dbReference>
<organism evidence="2">
    <name type="scientific">uncultured Solirubrobacteraceae bacterium</name>
    <dbReference type="NCBI Taxonomy" id="1162706"/>
    <lineage>
        <taxon>Bacteria</taxon>
        <taxon>Bacillati</taxon>
        <taxon>Actinomycetota</taxon>
        <taxon>Thermoleophilia</taxon>
        <taxon>Solirubrobacterales</taxon>
        <taxon>Solirubrobacteraceae</taxon>
        <taxon>environmental samples</taxon>
    </lineage>
</organism>